<dbReference type="EMBL" id="JANPWB010000008">
    <property type="protein sequence ID" value="KAJ1163045.1"/>
    <property type="molecule type" value="Genomic_DNA"/>
</dbReference>
<organism evidence="2 3">
    <name type="scientific">Pleurodeles waltl</name>
    <name type="common">Iberian ribbed newt</name>
    <dbReference type="NCBI Taxonomy" id="8319"/>
    <lineage>
        <taxon>Eukaryota</taxon>
        <taxon>Metazoa</taxon>
        <taxon>Chordata</taxon>
        <taxon>Craniata</taxon>
        <taxon>Vertebrata</taxon>
        <taxon>Euteleostomi</taxon>
        <taxon>Amphibia</taxon>
        <taxon>Batrachia</taxon>
        <taxon>Caudata</taxon>
        <taxon>Salamandroidea</taxon>
        <taxon>Salamandridae</taxon>
        <taxon>Pleurodelinae</taxon>
        <taxon>Pleurodeles</taxon>
    </lineage>
</organism>
<name>A0AAV7SFT7_PLEWA</name>
<evidence type="ECO:0000313" key="2">
    <source>
        <dbReference type="EMBL" id="KAJ1163045.1"/>
    </source>
</evidence>
<proteinExistence type="predicted"/>
<evidence type="ECO:0000313" key="3">
    <source>
        <dbReference type="Proteomes" id="UP001066276"/>
    </source>
</evidence>
<gene>
    <name evidence="2" type="ORF">NDU88_003508</name>
</gene>
<protein>
    <submittedName>
        <fullName evidence="2">Uncharacterized protein</fullName>
    </submittedName>
</protein>
<reference evidence="2" key="1">
    <citation type="journal article" date="2022" name="bioRxiv">
        <title>Sequencing and chromosome-scale assembly of the giantPleurodeles waltlgenome.</title>
        <authorList>
            <person name="Brown T."/>
            <person name="Elewa A."/>
            <person name="Iarovenko S."/>
            <person name="Subramanian E."/>
            <person name="Araus A.J."/>
            <person name="Petzold A."/>
            <person name="Susuki M."/>
            <person name="Suzuki K.-i.T."/>
            <person name="Hayashi T."/>
            <person name="Toyoda A."/>
            <person name="Oliveira C."/>
            <person name="Osipova E."/>
            <person name="Leigh N.D."/>
            <person name="Simon A."/>
            <person name="Yun M.H."/>
        </authorList>
    </citation>
    <scope>NUCLEOTIDE SEQUENCE</scope>
    <source>
        <strain evidence="2">20211129_DDA</strain>
        <tissue evidence="2">Liver</tissue>
    </source>
</reference>
<dbReference type="Proteomes" id="UP001066276">
    <property type="component" value="Chromosome 4_2"/>
</dbReference>
<sequence length="68" mass="7298">MHMRGNGRESSQAEGSKQEGTAFRGESGAAEWVARVIPPDAQLQWDEALPQHNGSGCWAREAGAFVDA</sequence>
<keyword evidence="3" id="KW-1185">Reference proteome</keyword>
<evidence type="ECO:0000256" key="1">
    <source>
        <dbReference type="SAM" id="MobiDB-lite"/>
    </source>
</evidence>
<accession>A0AAV7SFT7</accession>
<comment type="caution">
    <text evidence="2">The sequence shown here is derived from an EMBL/GenBank/DDBJ whole genome shotgun (WGS) entry which is preliminary data.</text>
</comment>
<feature type="region of interest" description="Disordered" evidence="1">
    <location>
        <begin position="1"/>
        <end position="27"/>
    </location>
</feature>
<dbReference type="AlphaFoldDB" id="A0AAV7SFT7"/>
<feature type="compositionally biased region" description="Polar residues" evidence="1">
    <location>
        <begin position="8"/>
        <end position="19"/>
    </location>
</feature>